<comment type="caution">
    <text evidence="1">The sequence shown here is derived from an EMBL/GenBank/DDBJ whole genome shotgun (WGS) entry which is preliminary data.</text>
</comment>
<proteinExistence type="predicted"/>
<dbReference type="AlphaFoldDB" id="A0A0B2VT24"/>
<evidence type="ECO:0000313" key="2">
    <source>
        <dbReference type="Proteomes" id="UP000031036"/>
    </source>
</evidence>
<name>A0A0B2VT24_TOXCA</name>
<keyword evidence="2" id="KW-1185">Reference proteome</keyword>
<reference evidence="1 2" key="1">
    <citation type="submission" date="2014-11" db="EMBL/GenBank/DDBJ databases">
        <title>Genetic blueprint of the zoonotic pathogen Toxocara canis.</title>
        <authorList>
            <person name="Zhu X.-Q."/>
            <person name="Korhonen P.K."/>
            <person name="Cai H."/>
            <person name="Young N.D."/>
            <person name="Nejsum P."/>
            <person name="von Samson-Himmelstjerna G."/>
            <person name="Boag P.R."/>
            <person name="Tan P."/>
            <person name="Li Q."/>
            <person name="Min J."/>
            <person name="Yang Y."/>
            <person name="Wang X."/>
            <person name="Fang X."/>
            <person name="Hall R.S."/>
            <person name="Hofmann A."/>
            <person name="Sternberg P.W."/>
            <person name="Jex A.R."/>
            <person name="Gasser R.B."/>
        </authorList>
    </citation>
    <scope>NUCLEOTIDE SEQUENCE [LARGE SCALE GENOMIC DNA]</scope>
    <source>
        <strain evidence="1">PN_DK_2014</strain>
    </source>
</reference>
<accession>A0A0B2VT24</accession>
<evidence type="ECO:0000313" key="1">
    <source>
        <dbReference type="EMBL" id="KHN84135.1"/>
    </source>
</evidence>
<dbReference type="EMBL" id="JPKZ01001067">
    <property type="protein sequence ID" value="KHN84135.1"/>
    <property type="molecule type" value="Genomic_DNA"/>
</dbReference>
<gene>
    <name evidence="1" type="ORF">Tcan_10369</name>
</gene>
<organism evidence="1 2">
    <name type="scientific">Toxocara canis</name>
    <name type="common">Canine roundworm</name>
    <dbReference type="NCBI Taxonomy" id="6265"/>
    <lineage>
        <taxon>Eukaryota</taxon>
        <taxon>Metazoa</taxon>
        <taxon>Ecdysozoa</taxon>
        <taxon>Nematoda</taxon>
        <taxon>Chromadorea</taxon>
        <taxon>Rhabditida</taxon>
        <taxon>Spirurina</taxon>
        <taxon>Ascaridomorpha</taxon>
        <taxon>Ascaridoidea</taxon>
        <taxon>Toxocaridae</taxon>
        <taxon>Toxocara</taxon>
    </lineage>
</organism>
<protein>
    <submittedName>
        <fullName evidence="1">Uncharacterized protein</fullName>
    </submittedName>
</protein>
<sequence>MPENVVLFISADAEVQKADLRLSESSAAFRHTVKRVLLRACKVSFSTQEAHKSAKDQSYWHQYCQRYYANDVLYNVHQNGAATVKS</sequence>
<dbReference type="Proteomes" id="UP000031036">
    <property type="component" value="Unassembled WGS sequence"/>
</dbReference>